<proteinExistence type="predicted"/>
<gene>
    <name evidence="2" type="ORF">GCM10007298_43740</name>
</gene>
<dbReference type="EMBL" id="BMCS01000003">
    <property type="protein sequence ID" value="GGF43326.1"/>
    <property type="molecule type" value="Genomic_DNA"/>
</dbReference>
<evidence type="ECO:0000313" key="3">
    <source>
        <dbReference type="Proteomes" id="UP000632454"/>
    </source>
</evidence>
<feature type="transmembrane region" description="Helical" evidence="1">
    <location>
        <begin position="30"/>
        <end position="47"/>
    </location>
</feature>
<name>A0ABQ1V8T3_9NOCA</name>
<keyword evidence="1" id="KW-0812">Transmembrane</keyword>
<reference evidence="3" key="1">
    <citation type="journal article" date="2019" name="Int. J. Syst. Evol. Microbiol.">
        <title>The Global Catalogue of Microorganisms (GCM) 10K type strain sequencing project: providing services to taxonomists for standard genome sequencing and annotation.</title>
        <authorList>
            <consortium name="The Broad Institute Genomics Platform"/>
            <consortium name="The Broad Institute Genome Sequencing Center for Infectious Disease"/>
            <person name="Wu L."/>
            <person name="Ma J."/>
        </authorList>
    </citation>
    <scope>NUCLEOTIDE SEQUENCE [LARGE SCALE GENOMIC DNA]</scope>
    <source>
        <strain evidence="3">CCM 7855</strain>
    </source>
</reference>
<keyword evidence="3" id="KW-1185">Reference proteome</keyword>
<sequence>MVRTYTPWLLIALAAIVVFAASGDLTIEQTGTRVVAVLLTAAVVSAIQGRTAQRAN</sequence>
<evidence type="ECO:0000256" key="1">
    <source>
        <dbReference type="SAM" id="Phobius"/>
    </source>
</evidence>
<accession>A0ABQ1V8T3</accession>
<keyword evidence="1" id="KW-0472">Membrane</keyword>
<dbReference type="Proteomes" id="UP000632454">
    <property type="component" value="Unassembled WGS sequence"/>
</dbReference>
<organism evidence="2 3">
    <name type="scientific">Williamsia phyllosphaerae</name>
    <dbReference type="NCBI Taxonomy" id="885042"/>
    <lineage>
        <taxon>Bacteria</taxon>
        <taxon>Bacillati</taxon>
        <taxon>Actinomycetota</taxon>
        <taxon>Actinomycetes</taxon>
        <taxon>Mycobacteriales</taxon>
        <taxon>Nocardiaceae</taxon>
        <taxon>Williamsia</taxon>
    </lineage>
</organism>
<protein>
    <submittedName>
        <fullName evidence="2">Uncharacterized protein</fullName>
    </submittedName>
</protein>
<comment type="caution">
    <text evidence="2">The sequence shown here is derived from an EMBL/GenBank/DDBJ whole genome shotgun (WGS) entry which is preliminary data.</text>
</comment>
<evidence type="ECO:0000313" key="2">
    <source>
        <dbReference type="EMBL" id="GGF43326.1"/>
    </source>
</evidence>
<keyword evidence="1" id="KW-1133">Transmembrane helix</keyword>